<dbReference type="GO" id="GO:0005634">
    <property type="term" value="C:nucleus"/>
    <property type="evidence" value="ECO:0007669"/>
    <property type="project" value="TreeGrafter"/>
</dbReference>
<dbReference type="Pfam" id="PF11176">
    <property type="entry name" value="Tma16"/>
    <property type="match status" value="1"/>
</dbReference>
<dbReference type="OrthoDB" id="270284at2759"/>
<evidence type="ECO:0000313" key="4">
    <source>
        <dbReference type="Proteomes" id="UP000077266"/>
    </source>
</evidence>
<accession>A0A165IAN9</accession>
<feature type="region of interest" description="Disordered" evidence="2">
    <location>
        <begin position="1"/>
        <end position="53"/>
    </location>
</feature>
<dbReference type="InterPro" id="IPR021346">
    <property type="entry name" value="Tma16"/>
</dbReference>
<name>A0A165IAN9_EXIGL</name>
<keyword evidence="4" id="KW-1185">Reference proteome</keyword>
<organism evidence="3 4">
    <name type="scientific">Exidia glandulosa HHB12029</name>
    <dbReference type="NCBI Taxonomy" id="1314781"/>
    <lineage>
        <taxon>Eukaryota</taxon>
        <taxon>Fungi</taxon>
        <taxon>Dikarya</taxon>
        <taxon>Basidiomycota</taxon>
        <taxon>Agaricomycotina</taxon>
        <taxon>Agaricomycetes</taxon>
        <taxon>Auriculariales</taxon>
        <taxon>Exidiaceae</taxon>
        <taxon>Exidia</taxon>
    </lineage>
</organism>
<dbReference type="InterPro" id="IPR038356">
    <property type="entry name" value="Tma16_sf"/>
</dbReference>
<dbReference type="Proteomes" id="UP000077266">
    <property type="component" value="Unassembled WGS sequence"/>
</dbReference>
<dbReference type="STRING" id="1314781.A0A165IAN9"/>
<comment type="similarity">
    <text evidence="1">Belongs to the TMA16 family.</text>
</comment>
<dbReference type="PANTHER" id="PTHR13349">
    <property type="entry name" value="TRANSLATION MACHINERY-ASSOCIATED PROTEIN 16"/>
    <property type="match status" value="1"/>
</dbReference>
<protein>
    <recommendedName>
        <fullName evidence="5">Translation machinery-associated protein 16</fullName>
    </recommendedName>
</protein>
<sequence>MVAATASPTAAASGTKPKPKKQPAKKEKIFHPESRKAGQLARTQLRKSKLADAKTKRGRKNLALVDKYVFFFHAIPPEAESITLDQLHELVRDVWLTRHDPEIEQERAARRKGRPQSAREFALEQIKQQELEEYRTGIEVPDLTHPANVAVFRRWDEMEAAYIDLLRFIRISSEKPDLLVVSRPGKHASLKQKADDSVMDTSA</sequence>
<reference evidence="3 4" key="1">
    <citation type="journal article" date="2016" name="Mol. Biol. Evol.">
        <title>Comparative Genomics of Early-Diverging Mushroom-Forming Fungi Provides Insights into the Origins of Lignocellulose Decay Capabilities.</title>
        <authorList>
            <person name="Nagy L.G."/>
            <person name="Riley R."/>
            <person name="Tritt A."/>
            <person name="Adam C."/>
            <person name="Daum C."/>
            <person name="Floudas D."/>
            <person name="Sun H."/>
            <person name="Yadav J.S."/>
            <person name="Pangilinan J."/>
            <person name="Larsson K.H."/>
            <person name="Matsuura K."/>
            <person name="Barry K."/>
            <person name="Labutti K."/>
            <person name="Kuo R."/>
            <person name="Ohm R.A."/>
            <person name="Bhattacharya S.S."/>
            <person name="Shirouzu T."/>
            <person name="Yoshinaga Y."/>
            <person name="Martin F.M."/>
            <person name="Grigoriev I.V."/>
            <person name="Hibbett D.S."/>
        </authorList>
    </citation>
    <scope>NUCLEOTIDE SEQUENCE [LARGE SCALE GENOMIC DNA]</scope>
    <source>
        <strain evidence="3 4">HHB12029</strain>
    </source>
</reference>
<proteinExistence type="inferred from homology"/>
<evidence type="ECO:0000313" key="3">
    <source>
        <dbReference type="EMBL" id="KZV93142.1"/>
    </source>
</evidence>
<feature type="region of interest" description="Disordered" evidence="2">
    <location>
        <begin position="183"/>
        <end position="203"/>
    </location>
</feature>
<gene>
    <name evidence="3" type="ORF">EXIGLDRAFT_768366</name>
</gene>
<dbReference type="AlphaFoldDB" id="A0A165IAN9"/>
<evidence type="ECO:0008006" key="5">
    <source>
        <dbReference type="Google" id="ProtNLM"/>
    </source>
</evidence>
<dbReference type="InParanoid" id="A0A165IAN9"/>
<feature type="compositionally biased region" description="Low complexity" evidence="2">
    <location>
        <begin position="1"/>
        <end position="13"/>
    </location>
</feature>
<dbReference type="EMBL" id="KV425995">
    <property type="protein sequence ID" value="KZV93142.1"/>
    <property type="molecule type" value="Genomic_DNA"/>
</dbReference>
<evidence type="ECO:0000256" key="2">
    <source>
        <dbReference type="SAM" id="MobiDB-lite"/>
    </source>
</evidence>
<feature type="compositionally biased region" description="Basic and acidic residues" evidence="2">
    <location>
        <begin position="24"/>
        <end position="36"/>
    </location>
</feature>
<dbReference type="Gene3D" id="1.20.1440.170">
    <property type="entry name" value="Translation machinery-associated protein 16-like"/>
    <property type="match status" value="1"/>
</dbReference>
<dbReference type="PANTHER" id="PTHR13349:SF2">
    <property type="entry name" value="TRANSLATION MACHINERY-ASSOCIATED PROTEIN 16"/>
    <property type="match status" value="1"/>
</dbReference>
<evidence type="ECO:0000256" key="1">
    <source>
        <dbReference type="ARBA" id="ARBA00034127"/>
    </source>
</evidence>